<keyword evidence="7" id="KW-0347">Helicase</keyword>
<feature type="region of interest" description="Disordered" evidence="13">
    <location>
        <begin position="1"/>
        <end position="484"/>
    </location>
</feature>
<dbReference type="PANTHER" id="PTHR18934">
    <property type="entry name" value="ATP-DEPENDENT RNA HELICASE"/>
    <property type="match status" value="1"/>
</dbReference>
<dbReference type="FunFam" id="3.40.50.300:FF:000007">
    <property type="entry name" value="Pre-mRNA-splicing factor ATP-dependent RNA helicase"/>
    <property type="match status" value="1"/>
</dbReference>
<dbReference type="OrthoDB" id="10253254at2759"/>
<evidence type="ECO:0000256" key="3">
    <source>
        <dbReference type="ARBA" id="ARBA00022664"/>
    </source>
</evidence>
<feature type="compositionally biased region" description="Basic and acidic residues" evidence="13">
    <location>
        <begin position="43"/>
        <end position="59"/>
    </location>
</feature>
<keyword evidence="10" id="KW-0539">Nucleus</keyword>
<comment type="caution">
    <text evidence="16">The sequence shown here is derived from an EMBL/GenBank/DDBJ whole genome shotgun (WGS) entry which is preliminary data.</text>
</comment>
<keyword evidence="3" id="KW-0507">mRNA processing</keyword>
<dbReference type="InterPro" id="IPR011545">
    <property type="entry name" value="DEAD/DEAH_box_helicase_dom"/>
</dbReference>
<dbReference type="SMART" id="SM00487">
    <property type="entry name" value="DEXDc"/>
    <property type="match status" value="1"/>
</dbReference>
<dbReference type="InterPro" id="IPR007502">
    <property type="entry name" value="Helicase-assoc_dom"/>
</dbReference>
<dbReference type="Proteomes" id="UP000650467">
    <property type="component" value="Unassembled WGS sequence"/>
</dbReference>
<evidence type="ECO:0000256" key="4">
    <source>
        <dbReference type="ARBA" id="ARBA00022728"/>
    </source>
</evidence>
<dbReference type="InterPro" id="IPR001650">
    <property type="entry name" value="Helicase_C-like"/>
</dbReference>
<dbReference type="Pfam" id="PF07717">
    <property type="entry name" value="OB_NTP_bind"/>
    <property type="match status" value="1"/>
</dbReference>
<dbReference type="InterPro" id="IPR002464">
    <property type="entry name" value="DNA/RNA_helicase_DEAH_CS"/>
</dbReference>
<dbReference type="GO" id="GO:0003724">
    <property type="term" value="F:RNA helicase activity"/>
    <property type="evidence" value="ECO:0007669"/>
    <property type="project" value="UniProtKB-EC"/>
</dbReference>
<organism evidence="16 17">
    <name type="scientific">Chlamydomonas incerta</name>
    <dbReference type="NCBI Taxonomy" id="51695"/>
    <lineage>
        <taxon>Eukaryota</taxon>
        <taxon>Viridiplantae</taxon>
        <taxon>Chlorophyta</taxon>
        <taxon>core chlorophytes</taxon>
        <taxon>Chlorophyceae</taxon>
        <taxon>CS clade</taxon>
        <taxon>Chlamydomonadales</taxon>
        <taxon>Chlamydomonadaceae</taxon>
        <taxon>Chlamydomonas</taxon>
    </lineage>
</organism>
<dbReference type="SMART" id="SM00847">
    <property type="entry name" value="HA2"/>
    <property type="match status" value="1"/>
</dbReference>
<feature type="compositionally biased region" description="Basic and acidic residues" evidence="13">
    <location>
        <begin position="672"/>
        <end position="686"/>
    </location>
</feature>
<comment type="subcellular location">
    <subcellularLocation>
        <location evidence="1">Nucleus</location>
    </subcellularLocation>
</comment>
<dbReference type="SMART" id="SM00490">
    <property type="entry name" value="HELICc"/>
    <property type="match status" value="1"/>
</dbReference>
<accession>A0A835VTN3</accession>
<dbReference type="GO" id="GO:0000398">
    <property type="term" value="P:mRNA splicing, via spliceosome"/>
    <property type="evidence" value="ECO:0007669"/>
    <property type="project" value="UniProtKB-ARBA"/>
</dbReference>
<dbReference type="GO" id="GO:0003723">
    <property type="term" value="F:RNA binding"/>
    <property type="evidence" value="ECO:0007669"/>
    <property type="project" value="TreeGrafter"/>
</dbReference>
<feature type="compositionally biased region" description="Basic and acidic residues" evidence="13">
    <location>
        <begin position="124"/>
        <end position="136"/>
    </location>
</feature>
<evidence type="ECO:0000256" key="6">
    <source>
        <dbReference type="ARBA" id="ARBA00022801"/>
    </source>
</evidence>
<dbReference type="SUPFAM" id="SSF52540">
    <property type="entry name" value="P-loop containing nucleoside triphosphate hydrolases"/>
    <property type="match status" value="1"/>
</dbReference>
<evidence type="ECO:0000256" key="8">
    <source>
        <dbReference type="ARBA" id="ARBA00022840"/>
    </source>
</evidence>
<sequence length="1395" mass="151730">MADRLEEPAEEAGGLLVRPERPVFKAPPPRTSMLGLDKLAAQKRAELAERESKRVKLSYEEDPDASNPQAAAAATAAAASGGGGGGGSSSTMPPPGGERRFRGQRTDTPSHPGGVNSAALESLAEAKERQRQRERSGLYASTSGGERDRDQRDGGRDGRDGGRDGRDGGGRDRGGGKDDELQRSDARFQQHLERYRQDRDTGGGGSSRDRGRDERGRDGSSSGAGRDSRDPRGGGGGSSRDRDRHDHRDRDGGGSSRDRDRGRDRDYGGGVSGGGSSRDRDGRPGGASGARRSDWDNTTPVRRSGGDDEWALTPVVPSGRPADPRTGGTSRPGAPRSSHASGGWGAGGDTPLPAAAVPSGGAAVPSGRSGAGGAAAAGGPGGFGRVQFDTAPSPALTPSWKSSSWNRQGGGPGGGAGGGKGGRGPVERSPELRPEGEEAPPPGADEFDEVYAREKEDEERQMERDWYDQEEFGGGTDDHGTTRFVGDEALFERRTADLQRRVRKDGSTMSLAATRRANELDKAMNAWEENRLLTSGVVRLKEVSLDFNDEDEARVLLLVHDTKPPFLEGKVVNNKQADIVLPLKDPTSDMAVIARKGSGLVKEVREKKEKNKSRQRFWEVAGSKMAEITGLTGAEAQAAAEAEAARKAEDGGDGEDGEGGTRQASQFKTHMKKNEANSDFSRNKTLEQQRRSLPVYGVRDDLLQVIRENQVVVVVGETGSGKTTQMTQYLHEDGYTKYGIIGCTQPRRVAAMSVAKRVSEEMGVELGDQVGYSIRFEDCTSDKTIIKYMTDGVLLRETLINEDVDNYSVVVMDEAHERSLNTDVLFGILKRVVARRRDFKLIVTSATLDAQKFSDFFGSVPIFTIPGRTFPVDVLWSRTVQEDYVEAAVKQAVTIHLRDPPGDILIFMTGQEEIEATCFSLAERLEHMRGNGSEIPELLILPIYSQLPSDLQAKIFDKAEEGVRKVIVSTNIAETSLTVDGILYVIDSGYVKMKVYNPKMGMDALQVFPISQAAAGQRSGRAGRTGPGTCYRMYTESAYRHEMLTMNVPEIQRTNLANVVLLLKSLKVNDLLDFGFMDPPPRDNIVNSMYNLWTLGALDNTGALTHLGRQMVEFPLDPPLAKMLLMGAQLGCSNEVLTVVSMLSVPPVFFRPPDRAEESDAAREKFFVPESDHLTLLHVYNQWKNNGYRGDWCDRHYLQSKGLRKAKEVRQQLADIMQQCGLQLTSAGSDWDIVRKAICSAYFQNAGKFKSVGEYVNARTGMPCHLHPSSALYGLGFTPDYIVYHELVFTTKEYMQCVTAVEPEWLAELGPMFFSVKEVGGSLLESKRKQRADKEAMAAEMAAAKAKKEAEEADKMRHTEALRSRERDAIATPGLGGAGRRGTTPAASKRRPMGL</sequence>
<evidence type="ECO:0000256" key="12">
    <source>
        <dbReference type="ARBA" id="ARBA00047984"/>
    </source>
</evidence>
<feature type="compositionally biased region" description="Low complexity" evidence="13">
    <location>
        <begin position="633"/>
        <end position="642"/>
    </location>
</feature>
<dbReference type="PROSITE" id="PS51192">
    <property type="entry name" value="HELICASE_ATP_BIND_1"/>
    <property type="match status" value="1"/>
</dbReference>
<evidence type="ECO:0000259" key="15">
    <source>
        <dbReference type="PROSITE" id="PS51194"/>
    </source>
</evidence>
<evidence type="ECO:0000256" key="1">
    <source>
        <dbReference type="ARBA" id="ARBA00004123"/>
    </source>
</evidence>
<dbReference type="EC" id="3.6.4.13" evidence="2"/>
<dbReference type="Gene3D" id="1.20.120.1080">
    <property type="match status" value="1"/>
</dbReference>
<dbReference type="Pfam" id="PF00270">
    <property type="entry name" value="DEAD"/>
    <property type="match status" value="1"/>
</dbReference>
<evidence type="ECO:0000313" key="17">
    <source>
        <dbReference type="Proteomes" id="UP000650467"/>
    </source>
</evidence>
<keyword evidence="17" id="KW-1185">Reference proteome</keyword>
<name>A0A835VTN3_CHLIN</name>
<dbReference type="InterPro" id="IPR011709">
    <property type="entry name" value="DEAD-box_helicase_OB_fold"/>
</dbReference>
<keyword evidence="9" id="KW-0508">mRNA splicing</keyword>
<feature type="compositionally biased region" description="Basic and acidic residues" evidence="13">
    <location>
        <begin position="145"/>
        <end position="218"/>
    </location>
</feature>
<feature type="region of interest" description="Disordered" evidence="13">
    <location>
        <begin position="1344"/>
        <end position="1395"/>
    </location>
</feature>
<feature type="compositionally biased region" description="Basic and acidic residues" evidence="13">
    <location>
        <begin position="425"/>
        <end position="436"/>
    </location>
</feature>
<dbReference type="InterPro" id="IPR048333">
    <property type="entry name" value="HA2_WH"/>
</dbReference>
<gene>
    <name evidence="16" type="ORF">HXX76_013653</name>
</gene>
<keyword evidence="6" id="KW-0378">Hydrolase</keyword>
<dbReference type="InterPro" id="IPR014001">
    <property type="entry name" value="Helicase_ATP-bd"/>
</dbReference>
<feature type="compositionally biased region" description="Basic and acidic residues" evidence="13">
    <location>
        <begin position="239"/>
        <end position="267"/>
    </location>
</feature>
<dbReference type="Gene3D" id="3.40.50.300">
    <property type="entry name" value="P-loop containing nucleotide triphosphate hydrolases"/>
    <property type="match status" value="2"/>
</dbReference>
<keyword evidence="4" id="KW-0747">Spliceosome</keyword>
<dbReference type="EMBL" id="JAEHOC010000055">
    <property type="protein sequence ID" value="KAG2425443.1"/>
    <property type="molecule type" value="Genomic_DNA"/>
</dbReference>
<evidence type="ECO:0000313" key="16">
    <source>
        <dbReference type="EMBL" id="KAG2425443.1"/>
    </source>
</evidence>
<proteinExistence type="inferred from homology"/>
<keyword evidence="5" id="KW-0547">Nucleotide-binding</keyword>
<dbReference type="PANTHER" id="PTHR18934:SF91">
    <property type="entry name" value="PRE-MRNA-SPLICING FACTOR ATP-DEPENDENT RNA HELICASE PRP16"/>
    <property type="match status" value="1"/>
</dbReference>
<dbReference type="CDD" id="cd18791">
    <property type="entry name" value="SF2_C_RHA"/>
    <property type="match status" value="1"/>
</dbReference>
<protein>
    <recommendedName>
        <fullName evidence="2">RNA helicase</fullName>
        <ecNumber evidence="2">3.6.4.13</ecNumber>
    </recommendedName>
</protein>
<feature type="compositionally biased region" description="Gly residues" evidence="13">
    <location>
        <begin position="408"/>
        <end position="424"/>
    </location>
</feature>
<dbReference type="PROSITE" id="PS51194">
    <property type="entry name" value="HELICASE_CTER"/>
    <property type="match status" value="1"/>
</dbReference>
<evidence type="ECO:0000256" key="2">
    <source>
        <dbReference type="ARBA" id="ARBA00012552"/>
    </source>
</evidence>
<evidence type="ECO:0000256" key="10">
    <source>
        <dbReference type="ARBA" id="ARBA00023242"/>
    </source>
</evidence>
<comment type="similarity">
    <text evidence="11">Belongs to the DEAD box helicase family. DEAH subfamily. PRP16 sub-subfamily.</text>
</comment>
<dbReference type="InterPro" id="IPR027417">
    <property type="entry name" value="P-loop_NTPase"/>
</dbReference>
<dbReference type="GO" id="GO:0005524">
    <property type="term" value="F:ATP binding"/>
    <property type="evidence" value="ECO:0007669"/>
    <property type="project" value="UniProtKB-KW"/>
</dbReference>
<reference evidence="16" key="1">
    <citation type="journal article" date="2020" name="bioRxiv">
        <title>Comparative genomics of Chlamydomonas.</title>
        <authorList>
            <person name="Craig R.J."/>
            <person name="Hasan A.R."/>
            <person name="Ness R.W."/>
            <person name="Keightley P.D."/>
        </authorList>
    </citation>
    <scope>NUCLEOTIDE SEQUENCE</scope>
    <source>
        <strain evidence="16">SAG 7.73</strain>
    </source>
</reference>
<evidence type="ECO:0000256" key="11">
    <source>
        <dbReference type="ARBA" id="ARBA00038040"/>
    </source>
</evidence>
<feature type="compositionally biased region" description="Low complexity" evidence="13">
    <location>
        <begin position="353"/>
        <end position="368"/>
    </location>
</feature>
<dbReference type="FunFam" id="1.20.120.1080:FF:000018">
    <property type="entry name" value="Pre-mRNA-splicing factor ATP-dependent RNA helicase prp16"/>
    <property type="match status" value="1"/>
</dbReference>
<dbReference type="GO" id="GO:0016787">
    <property type="term" value="F:hydrolase activity"/>
    <property type="evidence" value="ECO:0007669"/>
    <property type="project" value="UniProtKB-KW"/>
</dbReference>
<dbReference type="PROSITE" id="PS00690">
    <property type="entry name" value="DEAH_ATP_HELICASE"/>
    <property type="match status" value="1"/>
</dbReference>
<evidence type="ECO:0000256" key="13">
    <source>
        <dbReference type="SAM" id="MobiDB-lite"/>
    </source>
</evidence>
<feature type="region of interest" description="Disordered" evidence="13">
    <location>
        <begin position="633"/>
        <end position="686"/>
    </location>
</feature>
<evidence type="ECO:0000259" key="14">
    <source>
        <dbReference type="PROSITE" id="PS51192"/>
    </source>
</evidence>
<dbReference type="Pfam" id="PF04408">
    <property type="entry name" value="WHD_HA2"/>
    <property type="match status" value="1"/>
</dbReference>
<dbReference type="GO" id="GO:0005681">
    <property type="term" value="C:spliceosomal complex"/>
    <property type="evidence" value="ECO:0007669"/>
    <property type="project" value="UniProtKB-KW"/>
</dbReference>
<comment type="catalytic activity">
    <reaction evidence="12">
        <text>ATP + H2O = ADP + phosphate + H(+)</text>
        <dbReference type="Rhea" id="RHEA:13065"/>
        <dbReference type="ChEBI" id="CHEBI:15377"/>
        <dbReference type="ChEBI" id="CHEBI:15378"/>
        <dbReference type="ChEBI" id="CHEBI:30616"/>
        <dbReference type="ChEBI" id="CHEBI:43474"/>
        <dbReference type="ChEBI" id="CHEBI:456216"/>
        <dbReference type="EC" id="3.6.4.13"/>
    </reaction>
</comment>
<dbReference type="Pfam" id="PF21010">
    <property type="entry name" value="HA2_C"/>
    <property type="match status" value="1"/>
</dbReference>
<evidence type="ECO:0000256" key="5">
    <source>
        <dbReference type="ARBA" id="ARBA00022741"/>
    </source>
</evidence>
<feature type="domain" description="Helicase C-terminal" evidence="15">
    <location>
        <begin position="888"/>
        <end position="1067"/>
    </location>
</feature>
<dbReference type="Pfam" id="PF00271">
    <property type="entry name" value="Helicase_C"/>
    <property type="match status" value="1"/>
</dbReference>
<dbReference type="FunFam" id="3.40.50.300:FF:000615">
    <property type="entry name" value="pre-mRNA-splicing factor ATP-dependent RNA helicase DEAH7"/>
    <property type="match status" value="1"/>
</dbReference>
<feature type="compositionally biased region" description="Gly residues" evidence="13">
    <location>
        <begin position="369"/>
        <end position="384"/>
    </location>
</feature>
<feature type="domain" description="Helicase ATP-binding" evidence="14">
    <location>
        <begin position="703"/>
        <end position="866"/>
    </location>
</feature>
<evidence type="ECO:0000256" key="7">
    <source>
        <dbReference type="ARBA" id="ARBA00022806"/>
    </source>
</evidence>
<evidence type="ECO:0000256" key="9">
    <source>
        <dbReference type="ARBA" id="ARBA00023187"/>
    </source>
</evidence>
<keyword evidence="8" id="KW-0067">ATP-binding</keyword>
<feature type="compositionally biased region" description="Basic and acidic residues" evidence="13">
    <location>
        <begin position="1346"/>
        <end position="1369"/>
    </location>
</feature>
<feature type="compositionally biased region" description="Low complexity" evidence="13">
    <location>
        <begin position="70"/>
        <end position="79"/>
    </location>
</feature>